<evidence type="ECO:0000313" key="3">
    <source>
        <dbReference type="Proteomes" id="UP000636458"/>
    </source>
</evidence>
<dbReference type="Proteomes" id="UP000636458">
    <property type="component" value="Unassembled WGS sequence"/>
</dbReference>
<dbReference type="SUPFAM" id="SSF53474">
    <property type="entry name" value="alpha/beta-Hydrolases"/>
    <property type="match status" value="1"/>
</dbReference>
<comment type="caution">
    <text evidence="2">The sequence shown here is derived from an EMBL/GenBank/DDBJ whole genome shotgun (WGS) entry which is preliminary data.</text>
</comment>
<proteinExistence type="predicted"/>
<evidence type="ECO:0000259" key="1">
    <source>
        <dbReference type="Pfam" id="PF01738"/>
    </source>
</evidence>
<name>A0A934SR89_9MICO</name>
<dbReference type="RefSeq" id="WP_200555952.1">
    <property type="nucleotide sequence ID" value="NZ_JAEPES010000002.1"/>
</dbReference>
<reference evidence="2" key="1">
    <citation type="submission" date="2021-01" db="EMBL/GenBank/DDBJ databases">
        <title>Lacisediminihabitans sp. nov. strain G11-30, isolated from Antarctic Soil.</title>
        <authorList>
            <person name="Li J."/>
        </authorList>
    </citation>
    <scope>NUCLEOTIDE SEQUENCE</scope>
    <source>
        <strain evidence="2">G11-30</strain>
    </source>
</reference>
<dbReference type="AlphaFoldDB" id="A0A934SR89"/>
<evidence type="ECO:0000313" key="2">
    <source>
        <dbReference type="EMBL" id="MBK4347573.1"/>
    </source>
</evidence>
<gene>
    <name evidence="2" type="ORF">IV501_08000</name>
</gene>
<dbReference type="Gene3D" id="3.40.50.1820">
    <property type="entry name" value="alpha/beta hydrolase"/>
    <property type="match status" value="1"/>
</dbReference>
<dbReference type="PANTHER" id="PTHR46623:SF6">
    <property type="entry name" value="ALPHA_BETA-HYDROLASES SUPERFAMILY PROTEIN"/>
    <property type="match status" value="1"/>
</dbReference>
<organism evidence="2 3">
    <name type="scientific">Lacisediminihabitans changchengi</name>
    <dbReference type="NCBI Taxonomy" id="2787634"/>
    <lineage>
        <taxon>Bacteria</taxon>
        <taxon>Bacillati</taxon>
        <taxon>Actinomycetota</taxon>
        <taxon>Actinomycetes</taxon>
        <taxon>Micrococcales</taxon>
        <taxon>Microbacteriaceae</taxon>
        <taxon>Lacisediminihabitans</taxon>
    </lineage>
</organism>
<keyword evidence="3" id="KW-1185">Reference proteome</keyword>
<sequence length="258" mass="27692">MAHTITIQTDGNSDFPDSFSAYIAEPPAEFSGAPRGAVIVIHEIWGLVEHITDIADRYAAEGYLVLAPDILSAIGIEAQVGAELFAIRNSPDERVRTEGQPRLREAFSSLSAPGYAAWAVDALTKAVDYLERQPGVEGRIAVTGFCFGGTYSFALAAADPRVKAAIPFYGTAPAPEDIAKITAPIRAFYGVHDPALIDKLPEVRRQMTDAGVDFQATVYDDAGHAFFNDTNPSTYRAADAADAWAKSNAFLAETLDHP</sequence>
<dbReference type="GO" id="GO:0016787">
    <property type="term" value="F:hydrolase activity"/>
    <property type="evidence" value="ECO:0007669"/>
    <property type="project" value="UniProtKB-KW"/>
</dbReference>
<dbReference type="InterPro" id="IPR051049">
    <property type="entry name" value="Dienelactone_hydrolase-like"/>
</dbReference>
<feature type="domain" description="Dienelactone hydrolase" evidence="1">
    <location>
        <begin position="19"/>
        <end position="253"/>
    </location>
</feature>
<dbReference type="InterPro" id="IPR029058">
    <property type="entry name" value="AB_hydrolase_fold"/>
</dbReference>
<dbReference type="EMBL" id="JAEPES010000002">
    <property type="protein sequence ID" value="MBK4347573.1"/>
    <property type="molecule type" value="Genomic_DNA"/>
</dbReference>
<accession>A0A934SR89</accession>
<dbReference type="Pfam" id="PF01738">
    <property type="entry name" value="DLH"/>
    <property type="match status" value="1"/>
</dbReference>
<protein>
    <submittedName>
        <fullName evidence="2">Dienelactone hydrolase family protein</fullName>
    </submittedName>
</protein>
<keyword evidence="2" id="KW-0378">Hydrolase</keyword>
<dbReference type="PANTHER" id="PTHR46623">
    <property type="entry name" value="CARBOXYMETHYLENEBUTENOLIDASE-RELATED"/>
    <property type="match status" value="1"/>
</dbReference>
<dbReference type="InterPro" id="IPR002925">
    <property type="entry name" value="Dienelactn_hydro"/>
</dbReference>